<evidence type="ECO:0000313" key="2">
    <source>
        <dbReference type="EMBL" id="MEZ2740304.1"/>
    </source>
</evidence>
<gene>
    <name evidence="2" type="ORF">ACBP88_12755</name>
</gene>
<keyword evidence="3" id="KW-1185">Reference proteome</keyword>
<evidence type="ECO:0000256" key="1">
    <source>
        <dbReference type="SAM" id="Phobius"/>
    </source>
</evidence>
<evidence type="ECO:0000313" key="3">
    <source>
        <dbReference type="Proteomes" id="UP001567350"/>
    </source>
</evidence>
<keyword evidence="1" id="KW-0472">Membrane</keyword>
<dbReference type="RefSeq" id="WP_370893088.1">
    <property type="nucleotide sequence ID" value="NZ_JBGJLR010000015.1"/>
</dbReference>
<organism evidence="2 3">
    <name type="scientific">Comamonas jiangduensis</name>
    <dbReference type="NCBI Taxonomy" id="1194168"/>
    <lineage>
        <taxon>Bacteria</taxon>
        <taxon>Pseudomonadati</taxon>
        <taxon>Pseudomonadota</taxon>
        <taxon>Betaproteobacteria</taxon>
        <taxon>Burkholderiales</taxon>
        <taxon>Comamonadaceae</taxon>
        <taxon>Comamonas</taxon>
    </lineage>
</organism>
<feature type="transmembrane region" description="Helical" evidence="1">
    <location>
        <begin position="12"/>
        <end position="35"/>
    </location>
</feature>
<protein>
    <submittedName>
        <fullName evidence="2">Capsid cement protein</fullName>
    </submittedName>
</protein>
<dbReference type="Proteomes" id="UP001567350">
    <property type="component" value="Unassembled WGS sequence"/>
</dbReference>
<keyword evidence="1" id="KW-1133">Transmembrane helix</keyword>
<accession>A0ABV4IEM9</accession>
<keyword evidence="1" id="KW-0812">Transmembrane</keyword>
<proteinExistence type="predicted"/>
<dbReference type="EMBL" id="JBGJLR010000015">
    <property type="protein sequence ID" value="MEZ2740304.1"/>
    <property type="molecule type" value="Genomic_DNA"/>
</dbReference>
<dbReference type="Pfam" id="PF09956">
    <property type="entry name" value="Phage_cement_2"/>
    <property type="match status" value="1"/>
</dbReference>
<dbReference type="InterPro" id="IPR011231">
    <property type="entry name" value="Phage_VT1-Sakai_H0018"/>
</dbReference>
<reference evidence="2 3" key="1">
    <citation type="submission" date="2024-08" db="EMBL/GenBank/DDBJ databases">
        <authorList>
            <person name="Feng Z."/>
            <person name="Ronholm J."/>
        </authorList>
    </citation>
    <scope>NUCLEOTIDE SEQUENCE [LARGE SCALE GENOMIC DNA]</scope>
    <source>
        <strain evidence="2 3">4-AB0-8</strain>
    </source>
</reference>
<comment type="caution">
    <text evidence="2">The sequence shown here is derived from an EMBL/GenBank/DDBJ whole genome shotgun (WGS) entry which is preliminary data.</text>
</comment>
<sequence length="119" mass="11692">MKSYQQRGEVIEVAAAAVAVAAGQVVAIGSILAVANQPAAQGEPYNAVRVGVFDAPKATGTAFAQGEAVMWDASAGKFAVGVAAEGDITGAAVAFDAVSAEATTFKVLLPGVIGTVKAA</sequence>
<name>A0ABV4IEM9_9BURK</name>